<keyword evidence="4" id="KW-1185">Reference proteome</keyword>
<evidence type="ECO:0000313" key="3">
    <source>
        <dbReference type="EMBL" id="CAG2055738.1"/>
    </source>
</evidence>
<dbReference type="EMBL" id="CAJPIN010002847">
    <property type="protein sequence ID" value="CAG2055738.1"/>
    <property type="molecule type" value="Genomic_DNA"/>
</dbReference>
<comment type="caution">
    <text evidence="3">The sequence shown here is derived from an EMBL/GenBank/DDBJ whole genome shotgun (WGS) entry which is preliminary data.</text>
</comment>
<organism evidence="3 4">
    <name type="scientific">Timema podura</name>
    <name type="common">Walking stick</name>
    <dbReference type="NCBI Taxonomy" id="61482"/>
    <lineage>
        <taxon>Eukaryota</taxon>
        <taxon>Metazoa</taxon>
        <taxon>Ecdysozoa</taxon>
        <taxon>Arthropoda</taxon>
        <taxon>Hexapoda</taxon>
        <taxon>Insecta</taxon>
        <taxon>Pterygota</taxon>
        <taxon>Neoptera</taxon>
        <taxon>Polyneoptera</taxon>
        <taxon>Phasmatodea</taxon>
        <taxon>Timematodea</taxon>
        <taxon>Timematoidea</taxon>
        <taxon>Timematidae</taxon>
        <taxon>Timema</taxon>
    </lineage>
</organism>
<gene>
    <name evidence="3" type="ORF">TPAB3V08_LOCUS2738</name>
</gene>
<dbReference type="InterPro" id="IPR035372">
    <property type="entry name" value="MCD_N"/>
</dbReference>
<dbReference type="Gene3D" id="3.40.630.150">
    <property type="entry name" value="Malonyl-CoA decarboxylase, catalytic domain"/>
    <property type="match status" value="1"/>
</dbReference>
<dbReference type="Proteomes" id="UP001153148">
    <property type="component" value="Unassembled WGS sequence"/>
</dbReference>
<feature type="domain" description="Malonyl-CoA decarboxylase N-terminal" evidence="2">
    <location>
        <begin position="213"/>
        <end position="308"/>
    </location>
</feature>
<evidence type="ECO:0000313" key="4">
    <source>
        <dbReference type="Proteomes" id="UP001153148"/>
    </source>
</evidence>
<dbReference type="PANTHER" id="PTHR28641:SF1">
    <property type="entry name" value="MALONYL-COA DECARBOXYLASE, MITOCHONDRIAL"/>
    <property type="match status" value="1"/>
</dbReference>
<dbReference type="Pfam" id="PF05292">
    <property type="entry name" value="MCD"/>
    <property type="match status" value="1"/>
</dbReference>
<evidence type="ECO:0000259" key="2">
    <source>
        <dbReference type="Pfam" id="PF17408"/>
    </source>
</evidence>
<dbReference type="Pfam" id="PF17408">
    <property type="entry name" value="MCD_N"/>
    <property type="match status" value="1"/>
</dbReference>
<sequence length="652" mass="74161">MASEGKRVSKLNKPSGLLARLKPHLISSSADYVGQSLVSTYLRVRVEGVITVNELEPQGEGSIVDHELGILERDFNNSVTNKGNLLISRAVLRMDGNGSPNRRMGLCQRLSPARYLNTAGSPIDEMGQTGRHGGDSTDYYFGSNEDETPHRPSTVEDEVHVKNLLKEILTYRESNVSNWIIESKVKRLSAAYKSLLKPHKEGFLKELSRNHAVDHHQVQATARTLIGLEDSLDERQVLKAEERLKMQLTPQYSWLFIHLGRLERGVKFLVDMRTDVLELISELDSKDPHLLPLQQLNSTLRETLSLWFSVGFLNLERVTWRSPCEMLQKISEYEAVHPVRNWTDLKRRVGPYRRCFVYTHSSMPDEPLVVLHTALSDEIAGSMSGIVSAASRMSEENPSLVKAAIFYSISSTQKGLQGIELGNYLIKRVVRELQAEFPLVNQFSTLSPIPTFRLYLVDRLKAAERGEMALLTSNELDQLRLFLSPDNLWSELRKVLHTNSWVGEVGLMSALEGPLMRLCARYLYLEKRRGYTLDSVANFHLRNGAMMWRLNWRADLTPRGLGNSCGIMVNYRWVNSKTVFIDLRLASVESRVIISVLWFSHNPPCKCRYFLDQLESNSRRYQEEQYVTVSEQVLRLAAASIGEQAEKVTSKL</sequence>
<protein>
    <recommendedName>
        <fullName evidence="5">Malonyl-CoA decarboxylase</fullName>
    </recommendedName>
</protein>
<dbReference type="Gene3D" id="1.20.140.90">
    <property type="entry name" value="Malonyl-CoA decarboxylase, oligemerization domain"/>
    <property type="match status" value="1"/>
</dbReference>
<dbReference type="InterPro" id="IPR007956">
    <property type="entry name" value="Malonyl_CoA_deC_C"/>
</dbReference>
<proteinExistence type="predicted"/>
<reference evidence="3" key="1">
    <citation type="submission" date="2021-03" db="EMBL/GenBank/DDBJ databases">
        <authorList>
            <person name="Tran Van P."/>
        </authorList>
    </citation>
    <scope>NUCLEOTIDE SEQUENCE</scope>
</reference>
<name>A0ABN7NIN5_TIMPD</name>
<dbReference type="PANTHER" id="PTHR28641">
    <property type="match status" value="1"/>
</dbReference>
<evidence type="ECO:0008006" key="5">
    <source>
        <dbReference type="Google" id="ProtNLM"/>
    </source>
</evidence>
<dbReference type="InterPro" id="IPR042303">
    <property type="entry name" value="Malonyl_CoA_deC_C_sf"/>
</dbReference>
<dbReference type="InterPro" id="IPR038917">
    <property type="entry name" value="Malonyl_CoA_deC"/>
</dbReference>
<evidence type="ECO:0000259" key="1">
    <source>
        <dbReference type="Pfam" id="PF05292"/>
    </source>
</evidence>
<accession>A0ABN7NIN5</accession>
<dbReference type="InterPro" id="IPR038351">
    <property type="entry name" value="MCD_N_sf"/>
</dbReference>
<feature type="domain" description="Malonyl-CoA decarboxylase C-terminal" evidence="1">
    <location>
        <begin position="311"/>
        <end position="573"/>
    </location>
</feature>